<sequence length="91" mass="10057">MATTESKLTVAVSGSEEQFGQLDQGLRAWIVVFGAWCCLFCAFGWVNAIGIFQEYYQNNQLHSYSASSISWILSLEPFVLFAAGIVIGRVI</sequence>
<dbReference type="AlphaFoldDB" id="A0A117NRQ4"/>
<evidence type="ECO:0000313" key="3">
    <source>
        <dbReference type="Proteomes" id="UP000055045"/>
    </source>
</evidence>
<comment type="caution">
    <text evidence="2">The sequence shown here is derived from an EMBL/GenBank/DDBJ whole genome shotgun (WGS) entry which is preliminary data.</text>
</comment>
<evidence type="ECO:0000313" key="2">
    <source>
        <dbReference type="EMBL" id="KUM65795.1"/>
    </source>
</evidence>
<organism evidence="2 3">
    <name type="scientific">Penicillium freii</name>
    <dbReference type="NCBI Taxonomy" id="48697"/>
    <lineage>
        <taxon>Eukaryota</taxon>
        <taxon>Fungi</taxon>
        <taxon>Dikarya</taxon>
        <taxon>Ascomycota</taxon>
        <taxon>Pezizomycotina</taxon>
        <taxon>Eurotiomycetes</taxon>
        <taxon>Eurotiomycetidae</taxon>
        <taxon>Eurotiales</taxon>
        <taxon>Aspergillaceae</taxon>
        <taxon>Penicillium</taxon>
    </lineage>
</organism>
<evidence type="ECO:0008006" key="4">
    <source>
        <dbReference type="Google" id="ProtNLM"/>
    </source>
</evidence>
<proteinExistence type="predicted"/>
<dbReference type="InterPro" id="IPR036259">
    <property type="entry name" value="MFS_trans_sf"/>
</dbReference>
<evidence type="ECO:0000256" key="1">
    <source>
        <dbReference type="SAM" id="Phobius"/>
    </source>
</evidence>
<name>A0A117NRQ4_PENFR</name>
<keyword evidence="1" id="KW-0812">Transmembrane</keyword>
<reference evidence="2 3" key="1">
    <citation type="submission" date="2015-10" db="EMBL/GenBank/DDBJ databases">
        <title>Genome sequencing of Penicillium freii.</title>
        <authorList>
            <person name="Nguyen H.D."/>
            <person name="Visagie C.M."/>
            <person name="Seifert K.A."/>
        </authorList>
    </citation>
    <scope>NUCLEOTIDE SEQUENCE [LARGE SCALE GENOMIC DNA]</scope>
    <source>
        <strain evidence="2 3">DAOM 242723</strain>
    </source>
</reference>
<accession>A0A117NRQ4</accession>
<dbReference type="EMBL" id="LLXE01000019">
    <property type="protein sequence ID" value="KUM65795.1"/>
    <property type="molecule type" value="Genomic_DNA"/>
</dbReference>
<keyword evidence="3" id="KW-1185">Reference proteome</keyword>
<dbReference type="SUPFAM" id="SSF103473">
    <property type="entry name" value="MFS general substrate transporter"/>
    <property type="match status" value="1"/>
</dbReference>
<keyword evidence="1" id="KW-1133">Transmembrane helix</keyword>
<dbReference type="Proteomes" id="UP000055045">
    <property type="component" value="Unassembled WGS sequence"/>
</dbReference>
<feature type="transmembrane region" description="Helical" evidence="1">
    <location>
        <begin position="69"/>
        <end position="88"/>
    </location>
</feature>
<keyword evidence="1" id="KW-0472">Membrane</keyword>
<feature type="transmembrane region" description="Helical" evidence="1">
    <location>
        <begin position="28"/>
        <end position="49"/>
    </location>
</feature>
<protein>
    <recommendedName>
        <fullName evidence="4">Major facilitator superfamily (MFS) profile domain-containing protein</fullName>
    </recommendedName>
</protein>
<gene>
    <name evidence="2" type="ORF">ACN42_g1262</name>
</gene>